<dbReference type="PANTHER" id="PTHR36849:SF1">
    <property type="entry name" value="CYTOPLASMIC PROTEIN"/>
    <property type="match status" value="1"/>
</dbReference>
<evidence type="ECO:0000313" key="2">
    <source>
        <dbReference type="Proteomes" id="UP000602745"/>
    </source>
</evidence>
<keyword evidence="2" id="KW-1185">Reference proteome</keyword>
<dbReference type="Proteomes" id="UP000602745">
    <property type="component" value="Unassembled WGS sequence"/>
</dbReference>
<name>A0A8J2YM69_9RHOB</name>
<protein>
    <recommendedName>
        <fullName evidence="3">DUF488 domain-containing protein</fullName>
    </recommendedName>
</protein>
<proteinExistence type="predicted"/>
<dbReference type="InterPro" id="IPR052552">
    <property type="entry name" value="YeaO-like"/>
</dbReference>
<dbReference type="EMBL" id="BMCP01000005">
    <property type="protein sequence ID" value="GGE52471.1"/>
    <property type="molecule type" value="Genomic_DNA"/>
</dbReference>
<dbReference type="PANTHER" id="PTHR36849">
    <property type="entry name" value="CYTOPLASMIC PROTEIN-RELATED"/>
    <property type="match status" value="1"/>
</dbReference>
<reference evidence="1" key="1">
    <citation type="journal article" date="2014" name="Int. J. Syst. Evol. Microbiol.">
        <title>Complete genome sequence of Corynebacterium casei LMG S-19264T (=DSM 44701T), isolated from a smear-ripened cheese.</title>
        <authorList>
            <consortium name="US DOE Joint Genome Institute (JGI-PGF)"/>
            <person name="Walter F."/>
            <person name="Albersmeier A."/>
            <person name="Kalinowski J."/>
            <person name="Ruckert C."/>
        </authorList>
    </citation>
    <scope>NUCLEOTIDE SEQUENCE</scope>
    <source>
        <strain evidence="1">CCM 7684</strain>
    </source>
</reference>
<reference evidence="1" key="2">
    <citation type="submission" date="2020-09" db="EMBL/GenBank/DDBJ databases">
        <authorList>
            <person name="Sun Q."/>
            <person name="Sedlacek I."/>
        </authorList>
    </citation>
    <scope>NUCLEOTIDE SEQUENCE</scope>
    <source>
        <strain evidence="1">CCM 7684</strain>
    </source>
</reference>
<gene>
    <name evidence="1" type="ORF">GCM10007276_31860</name>
</gene>
<dbReference type="Pfam" id="PF22752">
    <property type="entry name" value="DUF488-N3i"/>
    <property type="match status" value="1"/>
</dbReference>
<dbReference type="AlphaFoldDB" id="A0A8J2YM69"/>
<comment type="caution">
    <text evidence="1">The sequence shown here is derived from an EMBL/GenBank/DDBJ whole genome shotgun (WGS) entry which is preliminary data.</text>
</comment>
<sequence length="123" mass="13863">MGSSLKIKRIYDAAEEQDGARVLVDRVWPRGIAKDKAALAAWLKDLAPSTNLRKWFGHRTEHWAEFQRRYAAELDANPEAQAPLTHLMEQGTVTLLFGARDLERNNAVALKNYMERTAEGANA</sequence>
<dbReference type="RefSeq" id="WP_188410817.1">
    <property type="nucleotide sequence ID" value="NZ_BMCP01000005.1"/>
</dbReference>
<evidence type="ECO:0000313" key="1">
    <source>
        <dbReference type="EMBL" id="GGE52471.1"/>
    </source>
</evidence>
<accession>A0A8J2YM69</accession>
<evidence type="ECO:0008006" key="3">
    <source>
        <dbReference type="Google" id="ProtNLM"/>
    </source>
</evidence>
<organism evidence="1 2">
    <name type="scientific">Agaricicola taiwanensis</name>
    <dbReference type="NCBI Taxonomy" id="591372"/>
    <lineage>
        <taxon>Bacteria</taxon>
        <taxon>Pseudomonadati</taxon>
        <taxon>Pseudomonadota</taxon>
        <taxon>Alphaproteobacteria</taxon>
        <taxon>Rhodobacterales</taxon>
        <taxon>Paracoccaceae</taxon>
        <taxon>Agaricicola</taxon>
    </lineage>
</organism>